<proteinExistence type="predicted"/>
<evidence type="ECO:0000313" key="1">
    <source>
        <dbReference type="EMBL" id="JAH45478.1"/>
    </source>
</evidence>
<dbReference type="AlphaFoldDB" id="A0A0E9SY70"/>
<reference evidence="1" key="2">
    <citation type="journal article" date="2015" name="Fish Shellfish Immunol.">
        <title>Early steps in the European eel (Anguilla anguilla)-Vibrio vulnificus interaction in the gills: Role of the RtxA13 toxin.</title>
        <authorList>
            <person name="Callol A."/>
            <person name="Pajuelo D."/>
            <person name="Ebbesson L."/>
            <person name="Teles M."/>
            <person name="MacKenzie S."/>
            <person name="Amaro C."/>
        </authorList>
    </citation>
    <scope>NUCLEOTIDE SEQUENCE</scope>
</reference>
<name>A0A0E9SY70_ANGAN</name>
<organism evidence="1">
    <name type="scientific">Anguilla anguilla</name>
    <name type="common">European freshwater eel</name>
    <name type="synonym">Muraena anguilla</name>
    <dbReference type="NCBI Taxonomy" id="7936"/>
    <lineage>
        <taxon>Eukaryota</taxon>
        <taxon>Metazoa</taxon>
        <taxon>Chordata</taxon>
        <taxon>Craniata</taxon>
        <taxon>Vertebrata</taxon>
        <taxon>Euteleostomi</taxon>
        <taxon>Actinopterygii</taxon>
        <taxon>Neopterygii</taxon>
        <taxon>Teleostei</taxon>
        <taxon>Anguilliformes</taxon>
        <taxon>Anguillidae</taxon>
        <taxon>Anguilla</taxon>
    </lineage>
</organism>
<dbReference type="EMBL" id="GBXM01063099">
    <property type="protein sequence ID" value="JAH45478.1"/>
    <property type="molecule type" value="Transcribed_RNA"/>
</dbReference>
<accession>A0A0E9SY70</accession>
<sequence>MIHSFVHSFTCLDTLYAYNNFLVFKVVPLGFA</sequence>
<protein>
    <submittedName>
        <fullName evidence="1">Uncharacterized protein</fullName>
    </submittedName>
</protein>
<reference evidence="1" key="1">
    <citation type="submission" date="2014-11" db="EMBL/GenBank/DDBJ databases">
        <authorList>
            <person name="Amaro Gonzalez C."/>
        </authorList>
    </citation>
    <scope>NUCLEOTIDE SEQUENCE</scope>
</reference>